<evidence type="ECO:0000313" key="3">
    <source>
        <dbReference type="Proteomes" id="UP001163046"/>
    </source>
</evidence>
<dbReference type="InterPro" id="IPR007797">
    <property type="entry name" value="AF4/FMR2"/>
</dbReference>
<feature type="region of interest" description="Disordered" evidence="1">
    <location>
        <begin position="1"/>
        <end position="62"/>
    </location>
</feature>
<dbReference type="OrthoDB" id="6382204at2759"/>
<name>A0A9W9Z021_9CNID</name>
<feature type="compositionally biased region" description="Low complexity" evidence="1">
    <location>
        <begin position="555"/>
        <end position="566"/>
    </location>
</feature>
<feature type="compositionally biased region" description="Low complexity" evidence="1">
    <location>
        <begin position="281"/>
        <end position="293"/>
    </location>
</feature>
<feature type="region of interest" description="Disordered" evidence="1">
    <location>
        <begin position="463"/>
        <end position="569"/>
    </location>
</feature>
<dbReference type="Proteomes" id="UP001163046">
    <property type="component" value="Unassembled WGS sequence"/>
</dbReference>
<feature type="compositionally biased region" description="Basic and acidic residues" evidence="1">
    <location>
        <begin position="26"/>
        <end position="36"/>
    </location>
</feature>
<dbReference type="AlphaFoldDB" id="A0A9W9Z021"/>
<evidence type="ECO:0000256" key="1">
    <source>
        <dbReference type="SAM" id="MobiDB-lite"/>
    </source>
</evidence>
<reference evidence="2" key="1">
    <citation type="submission" date="2023-01" db="EMBL/GenBank/DDBJ databases">
        <title>Genome assembly of the deep-sea coral Lophelia pertusa.</title>
        <authorList>
            <person name="Herrera S."/>
            <person name="Cordes E."/>
        </authorList>
    </citation>
    <scope>NUCLEOTIDE SEQUENCE</scope>
    <source>
        <strain evidence="2">USNM1676648</strain>
        <tissue evidence="2">Polyp</tissue>
    </source>
</reference>
<feature type="compositionally biased region" description="Polar residues" evidence="1">
    <location>
        <begin position="213"/>
        <end position="247"/>
    </location>
</feature>
<feature type="compositionally biased region" description="Acidic residues" evidence="1">
    <location>
        <begin position="498"/>
        <end position="509"/>
    </location>
</feature>
<dbReference type="GO" id="GO:0010468">
    <property type="term" value="P:regulation of gene expression"/>
    <property type="evidence" value="ECO:0007669"/>
    <property type="project" value="InterPro"/>
</dbReference>
<dbReference type="PANTHER" id="PTHR10528">
    <property type="entry name" value="AF4/FMR2 FAMILY MEMBER"/>
    <property type="match status" value="1"/>
</dbReference>
<feature type="compositionally biased region" description="Low complexity" evidence="1">
    <location>
        <begin position="350"/>
        <end position="365"/>
    </location>
</feature>
<comment type="caution">
    <text evidence="2">The sequence shown here is derived from an EMBL/GenBank/DDBJ whole genome shotgun (WGS) entry which is preliminary data.</text>
</comment>
<dbReference type="Gene3D" id="6.10.250.2670">
    <property type="match status" value="1"/>
</dbReference>
<dbReference type="EMBL" id="MU826850">
    <property type="protein sequence ID" value="KAJ7371213.1"/>
    <property type="molecule type" value="Genomic_DNA"/>
</dbReference>
<feature type="region of interest" description="Disordered" evidence="1">
    <location>
        <begin position="151"/>
        <end position="368"/>
    </location>
</feature>
<feature type="compositionally biased region" description="Polar residues" evidence="1">
    <location>
        <begin position="645"/>
        <end position="654"/>
    </location>
</feature>
<accession>A0A9W9Z021</accession>
<feature type="compositionally biased region" description="Low complexity" evidence="1">
    <location>
        <begin position="526"/>
        <end position="539"/>
    </location>
</feature>
<protein>
    <submittedName>
        <fullName evidence="2">Uncharacterized protein</fullName>
    </submittedName>
</protein>
<gene>
    <name evidence="2" type="ORF">OS493_027327</name>
</gene>
<dbReference type="Pfam" id="PF05110">
    <property type="entry name" value="AF-4"/>
    <property type="match status" value="1"/>
</dbReference>
<evidence type="ECO:0000313" key="2">
    <source>
        <dbReference type="EMBL" id="KAJ7371213.1"/>
    </source>
</evidence>
<dbReference type="GO" id="GO:0032783">
    <property type="term" value="C:super elongation complex"/>
    <property type="evidence" value="ECO:0007669"/>
    <property type="project" value="TreeGrafter"/>
</dbReference>
<feature type="compositionally biased region" description="Basic and acidic residues" evidence="1">
    <location>
        <begin position="312"/>
        <end position="349"/>
    </location>
</feature>
<feature type="compositionally biased region" description="Polar residues" evidence="1">
    <location>
        <begin position="670"/>
        <end position="686"/>
    </location>
</feature>
<sequence length="700" mass="76004">MSRSQTSTSVRSTTFHSVGMSSGLAIHEREREEERRRRAKLSRQASNSSERPLFPEPKKVQPSVGDILQQQIHATLGTYETIEPSLLQHSNHLFGIPRLPQTPVEGDQKFIFDPKSKYSKNSTIELKKAQASLKTVNRITKEELKSSKIPKVNGVLNGNGHPTAKSTLATKSHDTIALTKNSTLSHLKSPPVNENSSSKSTESKKTLLHSKSPSLKETTPSKSTELRKTLTSHLTSSTVNDNASSKSTDTRKTLSHLTSPTLKDTTPSKSTDTRKTLSHLTSPTPKETTPSKSVEMKKTDIKPVVNGVFKSRQGDNKDKEKGSVKVKGSKEGKGHGESENGESCKEKNNRSNSSNKSKPPKIKLSMPERNLPVSSVELENLAVHEPTNVEKIIAEMQQVAPPLTGIHTPIKGGNSIFAFHRNSIQDNSMLPVLPIKRKASENTEAKKDSGNGVVLMDDLMLSDESDDEHDHQTASPTKTSKTARHRSHSTSSSGSSSDDSDSDSSDSDSDSSGSDTNNNTKDKPVKSPVHVPSSSPKPASGRKWGLDQLYNALNQSSTSPTQRQSQAHLRQTLWEKMVSEEISTHEKKSPAPPVSVDTLAPFAADLLSNSPEIDHGVDIESLTAKLDVPCEADVALDTAKPVSSELGQNGSSVKIQLPKDSNKGKRRLSTAGSKLNSGQEKSQSENSPKKPLKAKKETDL</sequence>
<dbReference type="PANTHER" id="PTHR10528:SF17">
    <property type="entry name" value="AF4_FMR2 FAMILY MEMBER LILLI"/>
    <property type="match status" value="1"/>
</dbReference>
<organism evidence="2 3">
    <name type="scientific">Desmophyllum pertusum</name>
    <dbReference type="NCBI Taxonomy" id="174260"/>
    <lineage>
        <taxon>Eukaryota</taxon>
        <taxon>Metazoa</taxon>
        <taxon>Cnidaria</taxon>
        <taxon>Anthozoa</taxon>
        <taxon>Hexacorallia</taxon>
        <taxon>Scleractinia</taxon>
        <taxon>Caryophylliina</taxon>
        <taxon>Caryophylliidae</taxon>
        <taxon>Desmophyllum</taxon>
    </lineage>
</organism>
<feature type="region of interest" description="Disordered" evidence="1">
    <location>
        <begin position="641"/>
        <end position="700"/>
    </location>
</feature>
<feature type="compositionally biased region" description="Low complexity" evidence="1">
    <location>
        <begin position="1"/>
        <end position="14"/>
    </location>
</feature>
<keyword evidence="3" id="KW-1185">Reference proteome</keyword>
<proteinExistence type="predicted"/>
<feature type="compositionally biased region" description="Polar residues" evidence="1">
    <location>
        <begin position="255"/>
        <end position="270"/>
    </location>
</feature>